<dbReference type="RefSeq" id="WP_192395608.1">
    <property type="nucleotide sequence ID" value="NZ_CAJHIU010000003.1"/>
</dbReference>
<dbReference type="Pfam" id="PF01032">
    <property type="entry name" value="FecCD"/>
    <property type="match status" value="1"/>
</dbReference>
<feature type="transmembrane region" description="Helical" evidence="8">
    <location>
        <begin position="55"/>
        <end position="75"/>
    </location>
</feature>
<accession>A0ABR9DKW6</accession>
<feature type="transmembrane region" description="Helical" evidence="8">
    <location>
        <begin position="111"/>
        <end position="130"/>
    </location>
</feature>
<keyword evidence="10" id="KW-1185">Reference proteome</keyword>
<evidence type="ECO:0000256" key="4">
    <source>
        <dbReference type="ARBA" id="ARBA00022475"/>
    </source>
</evidence>
<dbReference type="PANTHER" id="PTHR30472:SF24">
    <property type="entry name" value="FERRIC ENTEROBACTIN TRANSPORT SYSTEM PERMEASE PROTEIN FEPG"/>
    <property type="match status" value="1"/>
</dbReference>
<evidence type="ECO:0000256" key="1">
    <source>
        <dbReference type="ARBA" id="ARBA00004651"/>
    </source>
</evidence>
<dbReference type="CDD" id="cd06550">
    <property type="entry name" value="TM_ABC_iron-siderophores_like"/>
    <property type="match status" value="1"/>
</dbReference>
<organism evidence="9 10">
    <name type="scientific">Methylomonas fluvii</name>
    <dbReference type="NCBI Taxonomy" id="1854564"/>
    <lineage>
        <taxon>Bacteria</taxon>
        <taxon>Pseudomonadati</taxon>
        <taxon>Pseudomonadota</taxon>
        <taxon>Gammaproteobacteria</taxon>
        <taxon>Methylococcales</taxon>
        <taxon>Methylococcaceae</taxon>
        <taxon>Methylomonas</taxon>
    </lineage>
</organism>
<evidence type="ECO:0000256" key="3">
    <source>
        <dbReference type="ARBA" id="ARBA00022448"/>
    </source>
</evidence>
<feature type="transmembrane region" description="Helical" evidence="8">
    <location>
        <begin position="187"/>
        <end position="212"/>
    </location>
</feature>
<feature type="transmembrane region" description="Helical" evidence="8">
    <location>
        <begin position="142"/>
        <end position="167"/>
    </location>
</feature>
<evidence type="ECO:0000256" key="6">
    <source>
        <dbReference type="ARBA" id="ARBA00022989"/>
    </source>
</evidence>
<feature type="transmembrane region" description="Helical" evidence="8">
    <location>
        <begin position="87"/>
        <end position="105"/>
    </location>
</feature>
<sequence length="327" mass="33029">MTKAVRRLAPIPLLLMLAYAALVAGTPRLSASQVYAGLFGPGADWLSTLVTQFRLPRLCAALVVGIGLGAAGALLQNLTRNRLASPDVLGINDGALLALALSLMLNPTGLLGPWWCAVAGALITAVFTLLAAGGVGTRGYRVLVVGLGIASLLRAGFDIALATLPIFHATGLYAFSVGSLAGRAWPVVTVAAALLGILLTACWVISRALALLCLHDDSIRGLGVNLGQLRFTVLMLAAALAGVTVGVGGPIGFVALAAPMLAQRLSPDGGIPVWCSASIGAVLVTGADLLGRIAAAPVEVPVGVVSGFLGGPFLLWLLVRPKACGAG</sequence>
<dbReference type="EMBL" id="JACXST010000003">
    <property type="protein sequence ID" value="MBD9362874.1"/>
    <property type="molecule type" value="Genomic_DNA"/>
</dbReference>
<name>A0ABR9DKW6_9GAMM</name>
<keyword evidence="3" id="KW-0813">Transport</keyword>
<feature type="transmembrane region" description="Helical" evidence="8">
    <location>
        <begin position="302"/>
        <end position="319"/>
    </location>
</feature>
<comment type="similarity">
    <text evidence="2">Belongs to the binding-protein-dependent transport system permease family. FecCD subfamily.</text>
</comment>
<dbReference type="InterPro" id="IPR037294">
    <property type="entry name" value="ABC_BtuC-like"/>
</dbReference>
<feature type="transmembrane region" description="Helical" evidence="8">
    <location>
        <begin position="271"/>
        <end position="290"/>
    </location>
</feature>
<comment type="subcellular location">
    <subcellularLocation>
        <location evidence="1">Cell membrane</location>
        <topology evidence="1">Multi-pass membrane protein</topology>
    </subcellularLocation>
</comment>
<evidence type="ECO:0000313" key="9">
    <source>
        <dbReference type="EMBL" id="MBD9362874.1"/>
    </source>
</evidence>
<evidence type="ECO:0000313" key="10">
    <source>
        <dbReference type="Proteomes" id="UP000641152"/>
    </source>
</evidence>
<feature type="transmembrane region" description="Helical" evidence="8">
    <location>
        <begin position="233"/>
        <end position="259"/>
    </location>
</feature>
<evidence type="ECO:0000256" key="2">
    <source>
        <dbReference type="ARBA" id="ARBA00007935"/>
    </source>
</evidence>
<keyword evidence="6 8" id="KW-1133">Transmembrane helix</keyword>
<evidence type="ECO:0000256" key="7">
    <source>
        <dbReference type="ARBA" id="ARBA00023136"/>
    </source>
</evidence>
<gene>
    <name evidence="9" type="ORF">EBB_20680</name>
</gene>
<dbReference type="SUPFAM" id="SSF81345">
    <property type="entry name" value="ABC transporter involved in vitamin B12 uptake, BtuC"/>
    <property type="match status" value="1"/>
</dbReference>
<evidence type="ECO:0000256" key="8">
    <source>
        <dbReference type="SAM" id="Phobius"/>
    </source>
</evidence>
<dbReference type="Gene3D" id="1.10.3470.10">
    <property type="entry name" value="ABC transporter involved in vitamin B12 uptake, BtuC"/>
    <property type="match status" value="1"/>
</dbReference>
<keyword evidence="4" id="KW-1003">Cell membrane</keyword>
<comment type="caution">
    <text evidence="9">The sequence shown here is derived from an EMBL/GenBank/DDBJ whole genome shotgun (WGS) entry which is preliminary data.</text>
</comment>
<dbReference type="PANTHER" id="PTHR30472">
    <property type="entry name" value="FERRIC ENTEROBACTIN TRANSPORT SYSTEM PERMEASE PROTEIN"/>
    <property type="match status" value="1"/>
</dbReference>
<reference evidence="9 10" key="1">
    <citation type="submission" date="2020-09" db="EMBL/GenBank/DDBJ databases">
        <title>Methylomonas albis sp. nov. and Methylomonas fluvii sp. nov.: Two cold-adapted methanotrophs from the River Elbe and an amended description of Methylovulum psychrotolerans strain Eb1.</title>
        <authorList>
            <person name="Bussmann I.K."/>
            <person name="Klings K.-W."/>
            <person name="Warnstedt J."/>
            <person name="Hoppert M."/>
            <person name="Saborowski A."/>
            <person name="Horn F."/>
            <person name="Liebner S."/>
        </authorList>
    </citation>
    <scope>NUCLEOTIDE SEQUENCE [LARGE SCALE GENOMIC DNA]</scope>
    <source>
        <strain evidence="9 10">EbB</strain>
    </source>
</reference>
<evidence type="ECO:0000256" key="5">
    <source>
        <dbReference type="ARBA" id="ARBA00022692"/>
    </source>
</evidence>
<dbReference type="InterPro" id="IPR000522">
    <property type="entry name" value="ABC_transptr_permease_BtuC"/>
</dbReference>
<dbReference type="Proteomes" id="UP000641152">
    <property type="component" value="Unassembled WGS sequence"/>
</dbReference>
<keyword evidence="7 8" id="KW-0472">Membrane</keyword>
<proteinExistence type="inferred from homology"/>
<keyword evidence="5 8" id="KW-0812">Transmembrane</keyword>
<protein>
    <submittedName>
        <fullName evidence="9">Iron ABC transporter permease</fullName>
    </submittedName>
</protein>